<dbReference type="NCBIfam" id="TIGR01665">
    <property type="entry name" value="put_anti_recept"/>
    <property type="match status" value="1"/>
</dbReference>
<reference evidence="2 3" key="1">
    <citation type="submission" date="2016-10" db="EMBL/GenBank/DDBJ databases">
        <authorList>
            <person name="de Groot N.N."/>
        </authorList>
    </citation>
    <scope>NUCLEOTIDE SEQUENCE [LARGE SCALE GENOMIC DNA]</scope>
    <source>
        <strain evidence="2 3">ML2</strain>
    </source>
</reference>
<name>A0A1I4ZNF0_9CLOT</name>
<evidence type="ECO:0000313" key="2">
    <source>
        <dbReference type="EMBL" id="SFN51500.1"/>
    </source>
</evidence>
<keyword evidence="3" id="KW-1185">Reference proteome</keyword>
<dbReference type="AlphaFoldDB" id="A0A1I4ZNF0"/>
<dbReference type="Proteomes" id="UP000181899">
    <property type="component" value="Unassembled WGS sequence"/>
</dbReference>
<evidence type="ECO:0000259" key="1">
    <source>
        <dbReference type="Pfam" id="PF06605"/>
    </source>
</evidence>
<protein>
    <submittedName>
        <fullName evidence="2">Phage minor structural protein, N-terminal region</fullName>
    </submittedName>
</protein>
<dbReference type="RefSeq" id="WP_074911025.1">
    <property type="nucleotide sequence ID" value="NZ_FOVK01000002.1"/>
</dbReference>
<sequence>MLILYKKSERQFLSNGIGRLDKHAFEDKVREELNGIYKLEFTYPIHAPHSRDVKNDNIVRATVPDGEQPFFISRIVKKDGYLRVTAYHLFYRLIWQLIEDINIVNLNGQAALNRVLENTEFTGVSDIATTKNIRIVRYNAVEAILNHGKDNTLISRFGGELKRDKLTVMLMNRIGRTYENNPVEIRYAKNLLSYEADISDSNVATRVMPIGFDGLILPEKYVVKPGADPTDYKTLKVEYSSIRAISNPDNLKEGELPLEDAYEALRQAVLSDFESGRFDLKASYQVKFQELSTTEEYKNKSVLEKVYLGDEIKVVHTDEDLEILSRVVAYEWSPIRKEYDELELGSHIDTFSDIKPTLELIAGKVEQYKTDWESNIEQITELLTTALGGYVLKRTGELLIMDTEDPATATKVWRWNLNGLGYSSAGINGPYEIAITMDGKIMAKFVYALNLSSISANLGVVTAGKIQDSTSESYWDLDNGEIVLNVRSLKINAKEVATQDDIDGIKSWTVQIFSTNGGVFKNDQINTMLIARVYRGTEDITDTLDANRFRWTRVSEDSAADELWNTANFSGKKEISVTSDDVHQRATFNVTILEEV</sequence>
<dbReference type="EMBL" id="FOVK01000002">
    <property type="protein sequence ID" value="SFN51500.1"/>
    <property type="molecule type" value="Genomic_DNA"/>
</dbReference>
<accession>A0A1I4ZNF0</accession>
<feature type="domain" description="Tail spike" evidence="1">
    <location>
        <begin position="98"/>
        <end position="354"/>
    </location>
</feature>
<dbReference type="InterPro" id="IPR007119">
    <property type="entry name" value="Phage_tail_spike_N"/>
</dbReference>
<organism evidence="2 3">
    <name type="scientific">Proteiniclasticum ruminis</name>
    <dbReference type="NCBI Taxonomy" id="398199"/>
    <lineage>
        <taxon>Bacteria</taxon>
        <taxon>Bacillati</taxon>
        <taxon>Bacillota</taxon>
        <taxon>Clostridia</taxon>
        <taxon>Eubacteriales</taxon>
        <taxon>Clostridiaceae</taxon>
        <taxon>Proteiniclasticum</taxon>
    </lineage>
</organism>
<evidence type="ECO:0000313" key="3">
    <source>
        <dbReference type="Proteomes" id="UP000181899"/>
    </source>
</evidence>
<proteinExistence type="predicted"/>
<gene>
    <name evidence="2" type="ORF">SAMN04488695_10262</name>
</gene>
<dbReference type="OrthoDB" id="4387735at2"/>
<dbReference type="Pfam" id="PF06605">
    <property type="entry name" value="Prophage_tail"/>
    <property type="match status" value="1"/>
</dbReference>
<dbReference type="InterPro" id="IPR010572">
    <property type="entry name" value="Tail_dom"/>
</dbReference>